<keyword evidence="1" id="KW-0812">Transmembrane</keyword>
<organism evidence="2 3">
    <name type="scientific">Mycena rosella</name>
    <name type="common">Pink bonnet</name>
    <name type="synonym">Agaricus rosellus</name>
    <dbReference type="NCBI Taxonomy" id="1033263"/>
    <lineage>
        <taxon>Eukaryota</taxon>
        <taxon>Fungi</taxon>
        <taxon>Dikarya</taxon>
        <taxon>Basidiomycota</taxon>
        <taxon>Agaricomycotina</taxon>
        <taxon>Agaricomycetes</taxon>
        <taxon>Agaricomycetidae</taxon>
        <taxon>Agaricales</taxon>
        <taxon>Marasmiineae</taxon>
        <taxon>Mycenaceae</taxon>
        <taxon>Mycena</taxon>
    </lineage>
</organism>
<keyword evidence="3" id="KW-1185">Reference proteome</keyword>
<reference evidence="2" key="1">
    <citation type="submission" date="2023-03" db="EMBL/GenBank/DDBJ databases">
        <title>Massive genome expansion in bonnet fungi (Mycena s.s.) driven by repeated elements and novel gene families across ecological guilds.</title>
        <authorList>
            <consortium name="Lawrence Berkeley National Laboratory"/>
            <person name="Harder C.B."/>
            <person name="Miyauchi S."/>
            <person name="Viragh M."/>
            <person name="Kuo A."/>
            <person name="Thoen E."/>
            <person name="Andreopoulos B."/>
            <person name="Lu D."/>
            <person name="Skrede I."/>
            <person name="Drula E."/>
            <person name="Henrissat B."/>
            <person name="Morin E."/>
            <person name="Kohler A."/>
            <person name="Barry K."/>
            <person name="LaButti K."/>
            <person name="Morin E."/>
            <person name="Salamov A."/>
            <person name="Lipzen A."/>
            <person name="Mereny Z."/>
            <person name="Hegedus B."/>
            <person name="Baldrian P."/>
            <person name="Stursova M."/>
            <person name="Weitz H."/>
            <person name="Taylor A."/>
            <person name="Grigoriev I.V."/>
            <person name="Nagy L.G."/>
            <person name="Martin F."/>
            <person name="Kauserud H."/>
        </authorList>
    </citation>
    <scope>NUCLEOTIDE SEQUENCE</scope>
    <source>
        <strain evidence="2">CBHHK067</strain>
    </source>
</reference>
<dbReference type="AlphaFoldDB" id="A0AAD7AWD3"/>
<name>A0AAD7AWD3_MYCRO</name>
<sequence length="158" mass="17110">MPALPSPPLFSSAFNAAQIIRLTVFIVVVVVVCELYLVALHIDDKVAEQRARVMDIEAASKPSSIAVHEQSLVMSTKQKAATAVLVATHAKLPVKAKGIAPVPVVSLTGSKLVLKMTISAQLLYSCTRTSVRLRLPASDLRPPNVRMSETEDHRVFTQ</sequence>
<dbReference type="EMBL" id="JARKIE010001648">
    <property type="protein sequence ID" value="KAJ7601315.1"/>
    <property type="molecule type" value="Genomic_DNA"/>
</dbReference>
<comment type="caution">
    <text evidence="2">The sequence shown here is derived from an EMBL/GenBank/DDBJ whole genome shotgun (WGS) entry which is preliminary data.</text>
</comment>
<keyword evidence="1" id="KW-0472">Membrane</keyword>
<feature type="transmembrane region" description="Helical" evidence="1">
    <location>
        <begin position="20"/>
        <end position="42"/>
    </location>
</feature>
<proteinExistence type="predicted"/>
<accession>A0AAD7AWD3</accession>
<evidence type="ECO:0000256" key="1">
    <source>
        <dbReference type="SAM" id="Phobius"/>
    </source>
</evidence>
<protein>
    <submittedName>
        <fullName evidence="2">Uncharacterized protein</fullName>
    </submittedName>
</protein>
<dbReference type="Proteomes" id="UP001221757">
    <property type="component" value="Unassembled WGS sequence"/>
</dbReference>
<evidence type="ECO:0000313" key="2">
    <source>
        <dbReference type="EMBL" id="KAJ7601315.1"/>
    </source>
</evidence>
<keyword evidence="1" id="KW-1133">Transmembrane helix</keyword>
<evidence type="ECO:0000313" key="3">
    <source>
        <dbReference type="Proteomes" id="UP001221757"/>
    </source>
</evidence>
<gene>
    <name evidence="2" type="ORF">B0H17DRAFT_1223248</name>
</gene>